<reference evidence="1 2" key="1">
    <citation type="submission" date="2017-01" db="EMBL/GenBank/DDBJ databases">
        <title>Draft genome sequence of Bacillus oleronius.</title>
        <authorList>
            <person name="Allam M."/>
        </authorList>
    </citation>
    <scope>NUCLEOTIDE SEQUENCE [LARGE SCALE GENOMIC DNA]</scope>
    <source>
        <strain evidence="1 2">DSM 9356</strain>
    </source>
</reference>
<dbReference type="Pfam" id="PF02810">
    <property type="entry name" value="SEC-C"/>
    <property type="match status" value="1"/>
</dbReference>
<gene>
    <name evidence="1" type="ORF">BWZ43_05165</name>
</gene>
<dbReference type="RefSeq" id="WP_078109625.1">
    <property type="nucleotide sequence ID" value="NZ_CP065424.1"/>
</dbReference>
<accession>A0A8E2LFK2</accession>
<dbReference type="EMBL" id="MTLA01000053">
    <property type="protein sequence ID" value="OOP69473.1"/>
    <property type="molecule type" value="Genomic_DNA"/>
</dbReference>
<evidence type="ECO:0000313" key="1">
    <source>
        <dbReference type="EMBL" id="OOP69473.1"/>
    </source>
</evidence>
<dbReference type="Proteomes" id="UP000189761">
    <property type="component" value="Unassembled WGS sequence"/>
</dbReference>
<dbReference type="SUPFAM" id="SSF103642">
    <property type="entry name" value="Sec-C motif"/>
    <property type="match status" value="1"/>
</dbReference>
<dbReference type="AlphaFoldDB" id="A0A8E2LFK2"/>
<dbReference type="InterPro" id="IPR004027">
    <property type="entry name" value="SEC_C_motif"/>
</dbReference>
<sequence length="366" mass="42037">MAKIGRNDLCTCGSGKKYKKCCGKNNTVVSMEHLIEKELSDIQMDIIKFAMKNHQEEIDANLGKYLKEYDVPKEVKELYYFFNLLWFITSVELKGKTIIAEYIDEHIHTFNRQKIKDSLQTWRNVTPSVFKIQQQVENDYVIVRDIFTNEITKVKVLEEEHNIEPEGMILGTILTAGEESFFFATFLDMPASASVRIEEGIINLYKRSGKATPIHFMSSSFLEVLDYFLFGQVEVSIDDLEWIAPQHKEVAVDYQEYMKAYPLGETATEMGILLWHKYCMMKKPSIKKSAIYEAALVYLVDRILSVGGSLTQKKLADDFNVSSSSISSKFKDLEYVLVDEIKKLHDKLELDEFNSGEADTINEVLG</sequence>
<organism evidence="1 2">
    <name type="scientific">Heyndrickxia oleronia</name>
    <dbReference type="NCBI Taxonomy" id="38875"/>
    <lineage>
        <taxon>Bacteria</taxon>
        <taxon>Bacillati</taxon>
        <taxon>Bacillota</taxon>
        <taxon>Bacilli</taxon>
        <taxon>Bacillales</taxon>
        <taxon>Bacillaceae</taxon>
        <taxon>Heyndrickxia</taxon>
    </lineage>
</organism>
<dbReference type="Gene3D" id="3.10.450.50">
    <property type="match status" value="1"/>
</dbReference>
<name>A0A8E2LFK2_9BACI</name>
<protein>
    <submittedName>
        <fullName evidence="1">Uncharacterized protein</fullName>
    </submittedName>
</protein>
<evidence type="ECO:0000313" key="2">
    <source>
        <dbReference type="Proteomes" id="UP000189761"/>
    </source>
</evidence>
<comment type="caution">
    <text evidence="1">The sequence shown here is derived from an EMBL/GenBank/DDBJ whole genome shotgun (WGS) entry which is preliminary data.</text>
</comment>
<proteinExistence type="predicted"/>
<keyword evidence="2" id="KW-1185">Reference proteome</keyword>